<dbReference type="Pfam" id="PF00011">
    <property type="entry name" value="HSP20"/>
    <property type="match status" value="1"/>
</dbReference>
<protein>
    <recommendedName>
        <fullName evidence="1">SHSP domain-containing protein</fullName>
    </recommendedName>
</protein>
<evidence type="ECO:0000259" key="1">
    <source>
        <dbReference type="PROSITE" id="PS01031"/>
    </source>
</evidence>
<accession>A0A0F8XE51</accession>
<dbReference type="PANTHER" id="PTHR11527">
    <property type="entry name" value="HEAT-SHOCK PROTEIN 20 FAMILY MEMBER"/>
    <property type="match status" value="1"/>
</dbReference>
<dbReference type="Gene3D" id="2.60.40.790">
    <property type="match status" value="1"/>
</dbReference>
<dbReference type="InterPro" id="IPR002068">
    <property type="entry name" value="A-crystallin/Hsp20_dom"/>
</dbReference>
<dbReference type="InterPro" id="IPR008978">
    <property type="entry name" value="HSP20-like_chaperone"/>
</dbReference>
<evidence type="ECO:0000313" key="2">
    <source>
        <dbReference type="EMBL" id="KKK67133.1"/>
    </source>
</evidence>
<sequence length="149" mass="17435">MITTPWRPFREFGLMPDRMSRLFDEFLSRVGQRFPEIDSLRSGWTPPVDIFEIDKEIVVKVDLPGMIKDEIALELKENSLTIRGERKLPEGTSRENYLQMERAYGKFERTIILDKDVDPEKANARLEHGILEIILPKTERAIRRHITIG</sequence>
<dbReference type="PROSITE" id="PS01031">
    <property type="entry name" value="SHSP"/>
    <property type="match status" value="1"/>
</dbReference>
<dbReference type="EMBL" id="LAZR01059754">
    <property type="protein sequence ID" value="KKK67133.1"/>
    <property type="molecule type" value="Genomic_DNA"/>
</dbReference>
<proteinExistence type="predicted"/>
<dbReference type="SUPFAM" id="SSF49764">
    <property type="entry name" value="HSP20-like chaperones"/>
    <property type="match status" value="1"/>
</dbReference>
<name>A0A0F8XE51_9ZZZZ</name>
<organism evidence="2">
    <name type="scientific">marine sediment metagenome</name>
    <dbReference type="NCBI Taxonomy" id="412755"/>
    <lineage>
        <taxon>unclassified sequences</taxon>
        <taxon>metagenomes</taxon>
        <taxon>ecological metagenomes</taxon>
    </lineage>
</organism>
<dbReference type="CDD" id="cd06464">
    <property type="entry name" value="ACD_sHsps-like"/>
    <property type="match status" value="1"/>
</dbReference>
<feature type="domain" description="SHSP" evidence="1">
    <location>
        <begin position="39"/>
        <end position="149"/>
    </location>
</feature>
<reference evidence="2" key="1">
    <citation type="journal article" date="2015" name="Nature">
        <title>Complex archaea that bridge the gap between prokaryotes and eukaryotes.</title>
        <authorList>
            <person name="Spang A."/>
            <person name="Saw J.H."/>
            <person name="Jorgensen S.L."/>
            <person name="Zaremba-Niedzwiedzka K."/>
            <person name="Martijn J."/>
            <person name="Lind A.E."/>
            <person name="van Eijk R."/>
            <person name="Schleper C."/>
            <person name="Guy L."/>
            <person name="Ettema T.J."/>
        </authorList>
    </citation>
    <scope>NUCLEOTIDE SEQUENCE</scope>
</reference>
<dbReference type="AlphaFoldDB" id="A0A0F8XE51"/>
<dbReference type="InterPro" id="IPR031107">
    <property type="entry name" value="Small_HSP"/>
</dbReference>
<gene>
    <name evidence="2" type="ORF">LCGC14_2957120</name>
</gene>
<comment type="caution">
    <text evidence="2">The sequence shown here is derived from an EMBL/GenBank/DDBJ whole genome shotgun (WGS) entry which is preliminary data.</text>
</comment>